<comment type="similarity">
    <text evidence="1">Belongs to the TolB family.</text>
</comment>
<dbReference type="AlphaFoldDB" id="A0A517Z1J1"/>
<dbReference type="Pfam" id="PF07676">
    <property type="entry name" value="PD40"/>
    <property type="match status" value="1"/>
</dbReference>
<keyword evidence="3" id="KW-1185">Reference proteome</keyword>
<dbReference type="Gene3D" id="2.120.10.30">
    <property type="entry name" value="TolB, C-terminal domain"/>
    <property type="match status" value="1"/>
</dbReference>
<dbReference type="PANTHER" id="PTHR36842:SF1">
    <property type="entry name" value="PROTEIN TOLB"/>
    <property type="match status" value="1"/>
</dbReference>
<dbReference type="SUPFAM" id="SSF82171">
    <property type="entry name" value="DPP6 N-terminal domain-like"/>
    <property type="match status" value="1"/>
</dbReference>
<sequence>MIDRPLACLFFGLLATSLSLVPLVASEPARHLTSTGTEKRDLRFFDDDTLVYCEQVGPRQLALVKLTLSTGASERLHPDATTNEFEPAFSPDRDYEAFVQNLGNLNLRLAIRRRDTGETAEFREGGFSGARGPTFTPDGRRVLYAYPEEGRQPIWSCDLQCQNRNRLIDSSGINNWPSVTPDGTTLIFGSTRDGNFEIYSADLSGETVVRLTDHPRQDIRPRLSSDGRQIAFTSSRDGNYEIFVMNLDGSRLRRITQHAERDDYPAWHPDGRLAWVAERDGRFDIHLISITP</sequence>
<gene>
    <name evidence="2" type="ORF">Mal4_06360</name>
</gene>
<name>A0A517Z1J1_9PLAN</name>
<dbReference type="EMBL" id="CP036275">
    <property type="protein sequence ID" value="QDU36351.1"/>
    <property type="molecule type" value="Genomic_DNA"/>
</dbReference>
<dbReference type="RefSeq" id="WP_145367023.1">
    <property type="nucleotide sequence ID" value="NZ_CP036275.1"/>
</dbReference>
<dbReference type="PANTHER" id="PTHR36842">
    <property type="entry name" value="PROTEIN TOLB HOMOLOG"/>
    <property type="match status" value="1"/>
</dbReference>
<dbReference type="KEGG" id="mri:Mal4_06360"/>
<evidence type="ECO:0000313" key="2">
    <source>
        <dbReference type="EMBL" id="QDU36351.1"/>
    </source>
</evidence>
<dbReference type="Pfam" id="PF26549">
    <property type="entry name" value="Tricorn_N"/>
    <property type="match status" value="1"/>
</dbReference>
<protein>
    <submittedName>
        <fullName evidence="2">Translocation protein TolB</fullName>
    </submittedName>
</protein>
<dbReference type="Proteomes" id="UP000320496">
    <property type="component" value="Chromosome"/>
</dbReference>
<proteinExistence type="inferred from homology"/>
<dbReference type="InterPro" id="IPR011659">
    <property type="entry name" value="WD40"/>
</dbReference>
<organism evidence="2 3">
    <name type="scientific">Maioricimonas rarisocia</name>
    <dbReference type="NCBI Taxonomy" id="2528026"/>
    <lineage>
        <taxon>Bacteria</taxon>
        <taxon>Pseudomonadati</taxon>
        <taxon>Planctomycetota</taxon>
        <taxon>Planctomycetia</taxon>
        <taxon>Planctomycetales</taxon>
        <taxon>Planctomycetaceae</taxon>
        <taxon>Maioricimonas</taxon>
    </lineage>
</organism>
<evidence type="ECO:0000313" key="3">
    <source>
        <dbReference type="Proteomes" id="UP000320496"/>
    </source>
</evidence>
<dbReference type="InterPro" id="IPR015943">
    <property type="entry name" value="WD40/YVTN_repeat-like_dom_sf"/>
</dbReference>
<dbReference type="InterPro" id="IPR011042">
    <property type="entry name" value="6-blade_b-propeller_TolB-like"/>
</dbReference>
<accession>A0A517Z1J1</accession>
<reference evidence="2 3" key="1">
    <citation type="submission" date="2019-02" db="EMBL/GenBank/DDBJ databases">
        <title>Deep-cultivation of Planctomycetes and their phenomic and genomic characterization uncovers novel biology.</title>
        <authorList>
            <person name="Wiegand S."/>
            <person name="Jogler M."/>
            <person name="Boedeker C."/>
            <person name="Pinto D."/>
            <person name="Vollmers J."/>
            <person name="Rivas-Marin E."/>
            <person name="Kohn T."/>
            <person name="Peeters S.H."/>
            <person name="Heuer A."/>
            <person name="Rast P."/>
            <person name="Oberbeckmann S."/>
            <person name="Bunk B."/>
            <person name="Jeske O."/>
            <person name="Meyerdierks A."/>
            <person name="Storesund J.E."/>
            <person name="Kallscheuer N."/>
            <person name="Luecker S."/>
            <person name="Lage O.M."/>
            <person name="Pohl T."/>
            <person name="Merkel B.J."/>
            <person name="Hornburger P."/>
            <person name="Mueller R.-W."/>
            <person name="Bruemmer F."/>
            <person name="Labrenz M."/>
            <person name="Spormann A.M."/>
            <person name="Op den Camp H."/>
            <person name="Overmann J."/>
            <person name="Amann R."/>
            <person name="Jetten M.S.M."/>
            <person name="Mascher T."/>
            <person name="Medema M.H."/>
            <person name="Devos D.P."/>
            <person name="Kaster A.-K."/>
            <person name="Ovreas L."/>
            <person name="Rohde M."/>
            <person name="Galperin M.Y."/>
            <person name="Jogler C."/>
        </authorList>
    </citation>
    <scope>NUCLEOTIDE SEQUENCE [LARGE SCALE GENOMIC DNA]</scope>
    <source>
        <strain evidence="2 3">Mal4</strain>
    </source>
</reference>
<evidence type="ECO:0000256" key="1">
    <source>
        <dbReference type="ARBA" id="ARBA00009820"/>
    </source>
</evidence>
<dbReference type="Gene3D" id="2.130.10.10">
    <property type="entry name" value="YVTN repeat-like/Quinoprotein amine dehydrogenase"/>
    <property type="match status" value="1"/>
</dbReference>
<dbReference type="OrthoDB" id="269409at2"/>